<comment type="caution">
    <text evidence="2">The sequence shown here is derived from an EMBL/GenBank/DDBJ whole genome shotgun (WGS) entry which is preliminary data.</text>
</comment>
<dbReference type="EMBL" id="JAPQES010000001">
    <property type="protein sequence ID" value="MCY6369779.1"/>
    <property type="molecule type" value="Genomic_DNA"/>
</dbReference>
<name>A0ABT4CP76_9CLOT</name>
<proteinExistence type="predicted"/>
<dbReference type="RefSeq" id="WP_268048149.1">
    <property type="nucleotide sequence ID" value="NZ_JAPQES010000001.1"/>
</dbReference>
<keyword evidence="1" id="KW-0732">Signal</keyword>
<dbReference type="NCBIfam" id="TIGR04398">
    <property type="entry name" value="SLAP_DUP"/>
    <property type="match status" value="1"/>
</dbReference>
<evidence type="ECO:0000256" key="1">
    <source>
        <dbReference type="SAM" id="SignalP"/>
    </source>
</evidence>
<sequence>MEKIILSIMIFILLFSGCSFSSINSPSNTEDMKKETEQQEIIVNQKYSFGPAADLSIIDDKTKKELQEVLNKLGDVPKNTISFNGIEVRAQEDGAIVIDLFIRNGYSCEIYNIDSKLDIIVNEELVASGDFFFSKEEFGVLTSNMSRPWSIMYYPENIKNKEIKLENYIIKSTYQYEF</sequence>
<organism evidence="2 3">
    <name type="scientific">Clostridium ganghwense</name>
    <dbReference type="NCBI Taxonomy" id="312089"/>
    <lineage>
        <taxon>Bacteria</taxon>
        <taxon>Bacillati</taxon>
        <taxon>Bacillota</taxon>
        <taxon>Clostridia</taxon>
        <taxon>Eubacteriales</taxon>
        <taxon>Clostridiaceae</taxon>
        <taxon>Clostridium</taxon>
    </lineage>
</organism>
<gene>
    <name evidence="2" type="ORF">OXH55_03940</name>
</gene>
<dbReference type="InterPro" id="IPR030910">
    <property type="entry name" value="SLAP_dom"/>
</dbReference>
<accession>A0ABT4CP76</accession>
<feature type="signal peptide" evidence="1">
    <location>
        <begin position="1"/>
        <end position="21"/>
    </location>
</feature>
<reference evidence="2" key="1">
    <citation type="submission" date="2022-12" db="EMBL/GenBank/DDBJ databases">
        <authorList>
            <person name="Wang J."/>
        </authorList>
    </citation>
    <scope>NUCLEOTIDE SEQUENCE</scope>
    <source>
        <strain evidence="2">HY-42-06</strain>
    </source>
</reference>
<feature type="chain" id="PRO_5047057454" evidence="1">
    <location>
        <begin position="22"/>
        <end position="178"/>
    </location>
</feature>
<evidence type="ECO:0000313" key="2">
    <source>
        <dbReference type="EMBL" id="MCY6369779.1"/>
    </source>
</evidence>
<evidence type="ECO:0000313" key="3">
    <source>
        <dbReference type="Proteomes" id="UP001079657"/>
    </source>
</evidence>
<keyword evidence="3" id="KW-1185">Reference proteome</keyword>
<protein>
    <submittedName>
        <fullName evidence="2">SLAP domain-containing protein</fullName>
    </submittedName>
</protein>
<dbReference type="PROSITE" id="PS51257">
    <property type="entry name" value="PROKAR_LIPOPROTEIN"/>
    <property type="match status" value="1"/>
</dbReference>
<dbReference type="Proteomes" id="UP001079657">
    <property type="component" value="Unassembled WGS sequence"/>
</dbReference>